<dbReference type="Proteomes" id="UP000280842">
    <property type="component" value="Unassembled WGS sequence"/>
</dbReference>
<dbReference type="AlphaFoldDB" id="A0A3M0BJV1"/>
<proteinExistence type="predicted"/>
<dbReference type="EMBL" id="REFO01000011">
    <property type="protein sequence ID" value="RMA96966.1"/>
    <property type="molecule type" value="Genomic_DNA"/>
</dbReference>
<dbReference type="InterPro" id="IPR019117">
    <property type="entry name" value="CRISPR-assoc_protein_Cmr3"/>
</dbReference>
<evidence type="ECO:0000313" key="2">
    <source>
        <dbReference type="Proteomes" id="UP000280842"/>
    </source>
</evidence>
<accession>A0A3M0BJV1</accession>
<reference evidence="1 2" key="1">
    <citation type="submission" date="2018-10" db="EMBL/GenBank/DDBJ databases">
        <title>Genomic Encyclopedia of Archaeal and Bacterial Type Strains, Phase II (KMG-II): from individual species to whole genera.</title>
        <authorList>
            <person name="Goeker M."/>
        </authorList>
    </citation>
    <scope>NUCLEOTIDE SEQUENCE [LARGE SCALE GENOMIC DNA]</scope>
    <source>
        <strain evidence="1 2">VM1</strain>
    </source>
</reference>
<organism evidence="1 2">
    <name type="scientific">Hydrogenothermus marinus</name>
    <dbReference type="NCBI Taxonomy" id="133270"/>
    <lineage>
        <taxon>Bacteria</taxon>
        <taxon>Pseudomonadati</taxon>
        <taxon>Aquificota</taxon>
        <taxon>Aquificia</taxon>
        <taxon>Aquificales</taxon>
        <taxon>Hydrogenothermaceae</taxon>
        <taxon>Hydrogenothermus</taxon>
    </lineage>
</organism>
<dbReference type="RefSeq" id="WP_121922762.1">
    <property type="nucleotide sequence ID" value="NZ_REFO01000011.1"/>
</dbReference>
<dbReference type="OrthoDB" id="11220at2"/>
<sequence>MLQLKPYDLLIFGDGKPFNASQQNFRQGRFFLNPIPVVSAVNKILTFKENSEFSESSIEFLAFKKNGEVFFKTPADILKVKNTGEIKFPKLKKLEGEFYSNLDQDIEYILDYEEERKTESINEYISLKDLLSYLLKDENKDNNKNDKGKQNKKLTFAKLYDVESRVGIALDRKTRNTKEGFLYFQDFIRFKEDVSLVVKLKNDKYKEKIKSIEFLTLGGESKISIVDEDIDYREEFEKEKNKIMEKINETGFFKIVLLTPTNAIPEIEGAKLILQVSYPVINYSSWINIYKDKRDKYPSRMFKIIPEGSVFYYKLEDKNNLGEIFNKYWLKPSFFVNEYPFFDKKFPIGFGLSIILAVNLEGKNE</sequence>
<protein>
    <submittedName>
        <fullName evidence="1">CRISPR-associated Cmr3 family protein</fullName>
    </submittedName>
</protein>
<dbReference type="Gene3D" id="3.30.70.2940">
    <property type="match status" value="1"/>
</dbReference>
<gene>
    <name evidence="1" type="ORF">CLV39_0618</name>
</gene>
<evidence type="ECO:0000313" key="1">
    <source>
        <dbReference type="EMBL" id="RMA96966.1"/>
    </source>
</evidence>
<name>A0A3M0BJV1_9AQUI</name>
<comment type="caution">
    <text evidence="1">The sequence shown here is derived from an EMBL/GenBank/DDBJ whole genome shotgun (WGS) entry which is preliminary data.</text>
</comment>
<dbReference type="Pfam" id="PF09700">
    <property type="entry name" value="Cas_Cmr3"/>
    <property type="match status" value="1"/>
</dbReference>
<keyword evidence="2" id="KW-1185">Reference proteome</keyword>